<keyword evidence="3" id="KW-1185">Reference proteome</keyword>
<protein>
    <submittedName>
        <fullName evidence="2">Lipase</fullName>
    </submittedName>
</protein>
<dbReference type="EMBL" id="BMDT01000003">
    <property type="protein sequence ID" value="GGI65378.1"/>
    <property type="molecule type" value="Genomic_DNA"/>
</dbReference>
<feature type="domain" description="SGNH hydrolase-type esterase" evidence="1">
    <location>
        <begin position="11"/>
        <end position="200"/>
    </location>
</feature>
<reference evidence="2" key="1">
    <citation type="journal article" date="2014" name="Int. J. Syst. Evol. Microbiol.">
        <title>Complete genome sequence of Corynebacterium casei LMG S-19264T (=DSM 44701T), isolated from a smear-ripened cheese.</title>
        <authorList>
            <consortium name="US DOE Joint Genome Institute (JGI-PGF)"/>
            <person name="Walter F."/>
            <person name="Albersmeier A."/>
            <person name="Kalinowski J."/>
            <person name="Ruckert C."/>
        </authorList>
    </citation>
    <scope>NUCLEOTIDE SEQUENCE</scope>
    <source>
        <strain evidence="2">CCM 8433</strain>
    </source>
</reference>
<sequence length="218" mass="25052">MTLGKKSRLLFVGDSITDSNRNYEAIPAGWSSFGDGYVNLINAYTTALLPDKEYMVVNKGVSGDTIVDLKSRWQQDVLDFKPDTVTIMIGINDVWRHFDGTFCQSEFVHPTVFEQVYRELIEETLAKGIKVFLMSPFMVEANHQDPMRSMVDDYRSIVKKLSEKYQLVHGDVQKKIDQFLKYQSSYVLSSDRVHVSLAGHLLIVQEWLEMTKIIENEV</sequence>
<proteinExistence type="predicted"/>
<dbReference type="Pfam" id="PF13472">
    <property type="entry name" value="Lipase_GDSL_2"/>
    <property type="match status" value="1"/>
</dbReference>
<dbReference type="RefSeq" id="WP_188367217.1">
    <property type="nucleotide sequence ID" value="NZ_BMDT01000003.1"/>
</dbReference>
<dbReference type="PANTHER" id="PTHR30383:SF5">
    <property type="entry name" value="SGNH HYDROLASE-TYPE ESTERASE DOMAIN-CONTAINING PROTEIN"/>
    <property type="match status" value="1"/>
</dbReference>
<dbReference type="Gene3D" id="3.40.50.1110">
    <property type="entry name" value="SGNH hydrolase"/>
    <property type="match status" value="1"/>
</dbReference>
<dbReference type="SUPFAM" id="SSF52266">
    <property type="entry name" value="SGNH hydrolase"/>
    <property type="match status" value="1"/>
</dbReference>
<gene>
    <name evidence="2" type="ORF">GCM10011482_10320</name>
</gene>
<dbReference type="InterPro" id="IPR013830">
    <property type="entry name" value="SGNH_hydro"/>
</dbReference>
<evidence type="ECO:0000259" key="1">
    <source>
        <dbReference type="Pfam" id="PF13472"/>
    </source>
</evidence>
<comment type="caution">
    <text evidence="2">The sequence shown here is derived from an EMBL/GenBank/DDBJ whole genome shotgun (WGS) entry which is preliminary data.</text>
</comment>
<evidence type="ECO:0000313" key="3">
    <source>
        <dbReference type="Proteomes" id="UP000622610"/>
    </source>
</evidence>
<dbReference type="InterPro" id="IPR036514">
    <property type="entry name" value="SGNH_hydro_sf"/>
</dbReference>
<accession>A0A917JDT3</accession>
<evidence type="ECO:0000313" key="2">
    <source>
        <dbReference type="EMBL" id="GGI65378.1"/>
    </source>
</evidence>
<reference evidence="2" key="2">
    <citation type="submission" date="2020-09" db="EMBL/GenBank/DDBJ databases">
        <authorList>
            <person name="Sun Q."/>
            <person name="Sedlacek I."/>
        </authorList>
    </citation>
    <scope>NUCLEOTIDE SEQUENCE</scope>
    <source>
        <strain evidence="2">CCM 8433</strain>
    </source>
</reference>
<organism evidence="2 3">
    <name type="scientific">Enterococcus alcedinis</name>
    <dbReference type="NCBI Taxonomy" id="1274384"/>
    <lineage>
        <taxon>Bacteria</taxon>
        <taxon>Bacillati</taxon>
        <taxon>Bacillota</taxon>
        <taxon>Bacilli</taxon>
        <taxon>Lactobacillales</taxon>
        <taxon>Enterococcaceae</taxon>
        <taxon>Enterococcus</taxon>
    </lineage>
</organism>
<dbReference type="AlphaFoldDB" id="A0A917JDT3"/>
<dbReference type="Proteomes" id="UP000622610">
    <property type="component" value="Unassembled WGS sequence"/>
</dbReference>
<dbReference type="CDD" id="cd01834">
    <property type="entry name" value="SGNH_hydrolase_like_2"/>
    <property type="match status" value="1"/>
</dbReference>
<name>A0A917JDT3_9ENTE</name>
<dbReference type="GO" id="GO:0004622">
    <property type="term" value="F:phosphatidylcholine lysophospholipase activity"/>
    <property type="evidence" value="ECO:0007669"/>
    <property type="project" value="TreeGrafter"/>
</dbReference>
<dbReference type="PANTHER" id="PTHR30383">
    <property type="entry name" value="THIOESTERASE 1/PROTEASE 1/LYSOPHOSPHOLIPASE L1"/>
    <property type="match status" value="1"/>
</dbReference>
<dbReference type="InterPro" id="IPR051532">
    <property type="entry name" value="Ester_Hydrolysis_Enzymes"/>
</dbReference>